<dbReference type="EMBL" id="CM044707">
    <property type="protein sequence ID" value="KAI5653192.1"/>
    <property type="molecule type" value="Genomic_DNA"/>
</dbReference>
<dbReference type="Proteomes" id="UP001060085">
    <property type="component" value="Linkage Group LG07"/>
</dbReference>
<organism evidence="1 2">
    <name type="scientific">Catharanthus roseus</name>
    <name type="common">Madagascar periwinkle</name>
    <name type="synonym">Vinca rosea</name>
    <dbReference type="NCBI Taxonomy" id="4058"/>
    <lineage>
        <taxon>Eukaryota</taxon>
        <taxon>Viridiplantae</taxon>
        <taxon>Streptophyta</taxon>
        <taxon>Embryophyta</taxon>
        <taxon>Tracheophyta</taxon>
        <taxon>Spermatophyta</taxon>
        <taxon>Magnoliopsida</taxon>
        <taxon>eudicotyledons</taxon>
        <taxon>Gunneridae</taxon>
        <taxon>Pentapetalae</taxon>
        <taxon>asterids</taxon>
        <taxon>lamiids</taxon>
        <taxon>Gentianales</taxon>
        <taxon>Apocynaceae</taxon>
        <taxon>Rauvolfioideae</taxon>
        <taxon>Vinceae</taxon>
        <taxon>Catharanthinae</taxon>
        <taxon>Catharanthus</taxon>
    </lineage>
</organism>
<proteinExistence type="predicted"/>
<name>A0ACB9ZZP9_CATRO</name>
<comment type="caution">
    <text evidence="1">The sequence shown here is derived from an EMBL/GenBank/DDBJ whole genome shotgun (WGS) entry which is preliminary data.</text>
</comment>
<accession>A0ACB9ZZP9</accession>
<evidence type="ECO:0000313" key="2">
    <source>
        <dbReference type="Proteomes" id="UP001060085"/>
    </source>
</evidence>
<evidence type="ECO:0000313" key="1">
    <source>
        <dbReference type="EMBL" id="KAI5653192.1"/>
    </source>
</evidence>
<protein>
    <submittedName>
        <fullName evidence="1">Uncharacterized protein</fullName>
    </submittedName>
</protein>
<gene>
    <name evidence="1" type="ORF">M9H77_30379</name>
</gene>
<sequence length="260" mass="28839">MLLMGRSHSHLSPLTPHPTFPLLRPTEAHFGGFVSVCAFSLSLCVPVPPQLGMASSTSKRWAKTISRFACQIYFIVIIFQIPLFGFPCGIGICTNPIELTLAQLVASEALPAGLIKILLYPGDLAKSIIKNRTIPSYNNPLKYRKFTNMRVDAETIDFKHIEVLAGSYFSVAGAFLGLIVPGRMSIVGILLIIWGIAKEVIFGKHTAKNHSKVVCIYWTMSIAVLSAFLTVRGDVRKLIRSFKVKCFFNPVKNYSKTKYK</sequence>
<reference evidence="2" key="1">
    <citation type="journal article" date="2023" name="Nat. Plants">
        <title>Single-cell RNA sequencing provides a high-resolution roadmap for understanding the multicellular compartmentation of specialized metabolism.</title>
        <authorList>
            <person name="Sun S."/>
            <person name="Shen X."/>
            <person name="Li Y."/>
            <person name="Li Y."/>
            <person name="Wang S."/>
            <person name="Li R."/>
            <person name="Zhang H."/>
            <person name="Shen G."/>
            <person name="Guo B."/>
            <person name="Wei J."/>
            <person name="Xu J."/>
            <person name="St-Pierre B."/>
            <person name="Chen S."/>
            <person name="Sun C."/>
        </authorList>
    </citation>
    <scope>NUCLEOTIDE SEQUENCE [LARGE SCALE GENOMIC DNA]</scope>
</reference>
<keyword evidence="2" id="KW-1185">Reference proteome</keyword>